<name>W5WCK8_9PSEU</name>
<gene>
    <name evidence="1" type="ORF">KALB_4914</name>
</gene>
<dbReference type="KEGG" id="kal:KALB_4914"/>
<reference evidence="1 2" key="1">
    <citation type="journal article" date="2014" name="BMC Genomics">
        <title>Complete genome sequence of producer of the glycopeptide antibiotic Aculeximycin Kutzneria albida DSM 43870T, a representative of minor genus of Pseudonocardiaceae.</title>
        <authorList>
            <person name="Rebets Y."/>
            <person name="Tokovenko B."/>
            <person name="Lushchyk I."/>
            <person name="Ruckert C."/>
            <person name="Zaburannyi N."/>
            <person name="Bechthold A."/>
            <person name="Kalinowski J."/>
            <person name="Luzhetskyy A."/>
        </authorList>
    </citation>
    <scope>NUCLEOTIDE SEQUENCE [LARGE SCALE GENOMIC DNA]</scope>
    <source>
        <strain evidence="1">DSM 43870</strain>
    </source>
</reference>
<accession>W5WCK8</accession>
<protein>
    <submittedName>
        <fullName evidence="1">Uncharacterized protein</fullName>
    </submittedName>
</protein>
<dbReference type="HOGENOM" id="CLU_2436984_0_0_11"/>
<keyword evidence="2" id="KW-1185">Reference proteome</keyword>
<evidence type="ECO:0000313" key="2">
    <source>
        <dbReference type="Proteomes" id="UP000019225"/>
    </source>
</evidence>
<dbReference type="STRING" id="1449976.KALB_4914"/>
<organism evidence="1 2">
    <name type="scientific">Kutzneria albida DSM 43870</name>
    <dbReference type="NCBI Taxonomy" id="1449976"/>
    <lineage>
        <taxon>Bacteria</taxon>
        <taxon>Bacillati</taxon>
        <taxon>Actinomycetota</taxon>
        <taxon>Actinomycetes</taxon>
        <taxon>Pseudonocardiales</taxon>
        <taxon>Pseudonocardiaceae</taxon>
        <taxon>Kutzneria</taxon>
    </lineage>
</organism>
<evidence type="ECO:0000313" key="1">
    <source>
        <dbReference type="EMBL" id="AHH98276.1"/>
    </source>
</evidence>
<dbReference type="EMBL" id="CP007155">
    <property type="protein sequence ID" value="AHH98276.1"/>
    <property type="molecule type" value="Genomic_DNA"/>
</dbReference>
<dbReference type="Proteomes" id="UP000019225">
    <property type="component" value="Chromosome"/>
</dbReference>
<proteinExistence type="predicted"/>
<dbReference type="RefSeq" id="WP_025358298.1">
    <property type="nucleotide sequence ID" value="NZ_CP007155.1"/>
</dbReference>
<dbReference type="AlphaFoldDB" id="W5WCK8"/>
<sequence>MTTTTTARRICRSVNHHAAASHTRNASLGGIEVYFDAIGHEVTWTESGHVIPDSGLPFEYTYRWTVRPDHRTTAATVQDELGRYTVGVIA</sequence>